<feature type="signal peptide" evidence="8">
    <location>
        <begin position="1"/>
        <end position="26"/>
    </location>
</feature>
<keyword evidence="8" id="KW-0732">Signal</keyword>
<sequence length="310" mass="32654">DINMKPTTSILLSALALSSVVDFADAHGRMLSPPHRGHIGRLPKFSGLVPINYSDNGLSAGGIGGTKGGKHGVCGDAYSGVREHETGGTYGRFPIHGSKVVGACYAPGSTVDLEIQLTANHKGYFQFGLCKLSGKDDKETEECFKALAQPSGETQWQVPPGNQVFNMKYVLPSGVTCDGDSHCVLRWHYVGWNNYGVDINGQEQFWNCADVYISNTCGASNPTPSSAKPSTSAVATQPPRPTQPQAPSTSKPTIPTQPPQTSAPSNPTPAPVPGQCGTCANCYYAPTNSCYAGWSATQCAEVPGLKWCGA</sequence>
<feature type="compositionally biased region" description="Low complexity" evidence="7">
    <location>
        <begin position="223"/>
        <end position="237"/>
    </location>
</feature>
<reference evidence="10" key="1">
    <citation type="submission" date="2013-12" db="EMBL/GenBank/DDBJ databases">
        <title>The Genome Sequence of Aphanomyces astaci APO3.</title>
        <authorList>
            <consortium name="The Broad Institute Genomics Platform"/>
            <person name="Russ C."/>
            <person name="Tyler B."/>
            <person name="van West P."/>
            <person name="Dieguez-Uribeondo J."/>
            <person name="Young S.K."/>
            <person name="Zeng Q."/>
            <person name="Gargeya S."/>
            <person name="Fitzgerald M."/>
            <person name="Abouelleil A."/>
            <person name="Alvarado L."/>
            <person name="Chapman S.B."/>
            <person name="Gainer-Dewar J."/>
            <person name="Goldberg J."/>
            <person name="Griggs A."/>
            <person name="Gujja S."/>
            <person name="Hansen M."/>
            <person name="Howarth C."/>
            <person name="Imamovic A."/>
            <person name="Ireland A."/>
            <person name="Larimer J."/>
            <person name="McCowan C."/>
            <person name="Murphy C."/>
            <person name="Pearson M."/>
            <person name="Poon T.W."/>
            <person name="Priest M."/>
            <person name="Roberts A."/>
            <person name="Saif S."/>
            <person name="Shea T."/>
            <person name="Sykes S."/>
            <person name="Wortman J."/>
            <person name="Nusbaum C."/>
            <person name="Birren B."/>
        </authorList>
    </citation>
    <scope>NUCLEOTIDE SEQUENCE [LARGE SCALE GENOMIC DNA]</scope>
    <source>
        <strain evidence="10">APO3</strain>
    </source>
</reference>
<feature type="non-terminal residue" evidence="10">
    <location>
        <position position="1"/>
    </location>
</feature>
<keyword evidence="4" id="KW-1015">Disulfide bond</keyword>
<comment type="similarity">
    <text evidence="6">Belongs to the polysaccharide monooxygenase AA13 family.</text>
</comment>
<dbReference type="EMBL" id="KI913160">
    <property type="protein sequence ID" value="ETV71343.1"/>
    <property type="molecule type" value="Genomic_DNA"/>
</dbReference>
<dbReference type="GO" id="GO:0046872">
    <property type="term" value="F:metal ion binding"/>
    <property type="evidence" value="ECO:0007669"/>
    <property type="project" value="UniProtKB-KW"/>
</dbReference>
<keyword evidence="5" id="KW-0325">Glycoprotein</keyword>
<dbReference type="OrthoDB" id="47267at2759"/>
<organism evidence="10">
    <name type="scientific">Aphanomyces astaci</name>
    <name type="common">Crayfish plague agent</name>
    <dbReference type="NCBI Taxonomy" id="112090"/>
    <lineage>
        <taxon>Eukaryota</taxon>
        <taxon>Sar</taxon>
        <taxon>Stramenopiles</taxon>
        <taxon>Oomycota</taxon>
        <taxon>Saprolegniomycetes</taxon>
        <taxon>Saprolegniales</taxon>
        <taxon>Verrucalvaceae</taxon>
        <taxon>Aphanomyces</taxon>
    </lineage>
</organism>
<dbReference type="GeneID" id="20815241"/>
<evidence type="ECO:0000256" key="8">
    <source>
        <dbReference type="SAM" id="SignalP"/>
    </source>
</evidence>
<name>W4FXF0_APHAT</name>
<evidence type="ECO:0000256" key="3">
    <source>
        <dbReference type="ARBA" id="ARBA00023008"/>
    </source>
</evidence>
<evidence type="ECO:0000256" key="4">
    <source>
        <dbReference type="ARBA" id="ARBA00023157"/>
    </source>
</evidence>
<evidence type="ECO:0000259" key="9">
    <source>
        <dbReference type="Pfam" id="PF03067"/>
    </source>
</evidence>
<dbReference type="Pfam" id="PF03067">
    <property type="entry name" value="LPMO_10"/>
    <property type="match status" value="1"/>
</dbReference>
<gene>
    <name evidence="10" type="ORF">H257_13245</name>
</gene>
<feature type="domain" description="Chitin-binding type-4" evidence="9">
    <location>
        <begin position="71"/>
        <end position="211"/>
    </location>
</feature>
<keyword evidence="3" id="KW-0186">Copper</keyword>
<protein>
    <recommendedName>
        <fullName evidence="9">Chitin-binding type-4 domain-containing protein</fullName>
    </recommendedName>
</protein>
<dbReference type="PANTHER" id="PTHR36575">
    <property type="entry name" value="BINDING PROTEIN, PUTATIVE (AFU_ORTHOLOGUE AFUA_1G14430)-RELATED"/>
    <property type="match status" value="1"/>
</dbReference>
<comment type="cofactor">
    <cofactor evidence="1">
        <name>Cu(2+)</name>
        <dbReference type="ChEBI" id="CHEBI:29036"/>
    </cofactor>
</comment>
<keyword evidence="2" id="KW-0479">Metal-binding</keyword>
<dbReference type="AlphaFoldDB" id="W4FXF0"/>
<dbReference type="InterPro" id="IPR004302">
    <property type="entry name" value="Cellulose/chitin-bd_N"/>
</dbReference>
<dbReference type="VEuPathDB" id="FungiDB:H257_13245"/>
<evidence type="ECO:0000256" key="5">
    <source>
        <dbReference type="ARBA" id="ARBA00023180"/>
    </source>
</evidence>
<evidence type="ECO:0000256" key="2">
    <source>
        <dbReference type="ARBA" id="ARBA00022723"/>
    </source>
</evidence>
<feature type="chain" id="PRO_5004840673" description="Chitin-binding type-4 domain-containing protein" evidence="8">
    <location>
        <begin position="27"/>
        <end position="310"/>
    </location>
</feature>
<dbReference type="InterPro" id="IPR052282">
    <property type="entry name" value="Starch-active_LPMO"/>
</dbReference>
<evidence type="ECO:0000256" key="7">
    <source>
        <dbReference type="SAM" id="MobiDB-lite"/>
    </source>
</evidence>
<feature type="compositionally biased region" description="Polar residues" evidence="7">
    <location>
        <begin position="250"/>
        <end position="265"/>
    </location>
</feature>
<evidence type="ECO:0000256" key="6">
    <source>
        <dbReference type="ARBA" id="ARBA00034311"/>
    </source>
</evidence>
<dbReference type="PANTHER" id="PTHR36575:SF2">
    <property type="entry name" value="CHITIN-BINDING TYPE-4 DOMAIN-CONTAINING PROTEIN-RELATED"/>
    <property type="match status" value="1"/>
</dbReference>
<accession>W4FXF0</accession>
<dbReference type="RefSeq" id="XP_009839008.1">
    <property type="nucleotide sequence ID" value="XM_009840706.1"/>
</dbReference>
<evidence type="ECO:0000313" key="10">
    <source>
        <dbReference type="EMBL" id="ETV71343.1"/>
    </source>
</evidence>
<dbReference type="STRING" id="112090.W4FXF0"/>
<feature type="region of interest" description="Disordered" evidence="7">
    <location>
        <begin position="223"/>
        <end position="269"/>
    </location>
</feature>
<evidence type="ECO:0000256" key="1">
    <source>
        <dbReference type="ARBA" id="ARBA00001973"/>
    </source>
</evidence>
<proteinExistence type="inferred from homology"/>